<evidence type="ECO:0000313" key="5">
    <source>
        <dbReference type="Proteomes" id="UP000234585"/>
    </source>
</evidence>
<gene>
    <name evidence="4" type="ORF">BDW47DRAFT_100657</name>
</gene>
<keyword evidence="2" id="KW-0521">NADP</keyword>
<evidence type="ECO:0000256" key="1">
    <source>
        <dbReference type="ARBA" id="ARBA00006328"/>
    </source>
</evidence>
<evidence type="ECO:0000259" key="3">
    <source>
        <dbReference type="Pfam" id="PF05368"/>
    </source>
</evidence>
<dbReference type="GeneID" id="36518649"/>
<dbReference type="SUPFAM" id="SSF51735">
    <property type="entry name" value="NAD(P)-binding Rossmann-fold domains"/>
    <property type="match status" value="1"/>
</dbReference>
<evidence type="ECO:0000313" key="4">
    <source>
        <dbReference type="EMBL" id="PLB40686.1"/>
    </source>
</evidence>
<comment type="similarity">
    <text evidence="1">Belongs to the NmrA-type oxidoreductase family.</text>
</comment>
<dbReference type="InterPro" id="IPR051164">
    <property type="entry name" value="NmrA-like_oxidored"/>
</dbReference>
<protein>
    <submittedName>
        <fullName evidence="4">NmrA-like family protein</fullName>
    </submittedName>
</protein>
<dbReference type="RefSeq" id="XP_024674698.1">
    <property type="nucleotide sequence ID" value="XM_024811489.1"/>
</dbReference>
<dbReference type="InterPro" id="IPR036291">
    <property type="entry name" value="NAD(P)-bd_dom_sf"/>
</dbReference>
<dbReference type="OrthoDB" id="9997102at2759"/>
<organism evidence="4 5">
    <name type="scientific">Aspergillus candidus</name>
    <dbReference type="NCBI Taxonomy" id="41067"/>
    <lineage>
        <taxon>Eukaryota</taxon>
        <taxon>Fungi</taxon>
        <taxon>Dikarya</taxon>
        <taxon>Ascomycota</taxon>
        <taxon>Pezizomycotina</taxon>
        <taxon>Eurotiomycetes</taxon>
        <taxon>Eurotiomycetidae</taxon>
        <taxon>Eurotiales</taxon>
        <taxon>Aspergillaceae</taxon>
        <taxon>Aspergillus</taxon>
        <taxon>Aspergillus subgen. Circumdati</taxon>
    </lineage>
</organism>
<accession>A0A2I2FJ86</accession>
<dbReference type="Pfam" id="PF05368">
    <property type="entry name" value="NmrA"/>
    <property type="match status" value="1"/>
</dbReference>
<dbReference type="AlphaFoldDB" id="A0A2I2FJ86"/>
<feature type="domain" description="NmrA-like" evidence="3">
    <location>
        <begin position="4"/>
        <end position="281"/>
    </location>
</feature>
<keyword evidence="5" id="KW-1185">Reference proteome</keyword>
<dbReference type="EMBL" id="KZ559123">
    <property type="protein sequence ID" value="PLB40686.1"/>
    <property type="molecule type" value="Genomic_DNA"/>
</dbReference>
<dbReference type="Proteomes" id="UP000234585">
    <property type="component" value="Unassembled WGS sequence"/>
</dbReference>
<dbReference type="STRING" id="41067.A0A2I2FJ86"/>
<dbReference type="GO" id="GO:0005634">
    <property type="term" value="C:nucleus"/>
    <property type="evidence" value="ECO:0007669"/>
    <property type="project" value="TreeGrafter"/>
</dbReference>
<dbReference type="PANTHER" id="PTHR42748:SF7">
    <property type="entry name" value="NMRA LIKE REDOX SENSOR 1-RELATED"/>
    <property type="match status" value="1"/>
</dbReference>
<dbReference type="PANTHER" id="PTHR42748">
    <property type="entry name" value="NITROGEN METABOLITE REPRESSION PROTEIN NMRA FAMILY MEMBER"/>
    <property type="match status" value="1"/>
</dbReference>
<proteinExistence type="inferred from homology"/>
<dbReference type="Gene3D" id="3.40.50.720">
    <property type="entry name" value="NAD(P)-binding Rossmann-like Domain"/>
    <property type="match status" value="1"/>
</dbReference>
<dbReference type="InterPro" id="IPR008030">
    <property type="entry name" value="NmrA-like"/>
</dbReference>
<dbReference type="Gene3D" id="3.90.25.10">
    <property type="entry name" value="UDP-galactose 4-epimerase, domain 1"/>
    <property type="match status" value="1"/>
</dbReference>
<reference evidence="4 5" key="1">
    <citation type="submission" date="2017-12" db="EMBL/GenBank/DDBJ databases">
        <authorList>
            <consortium name="DOE Joint Genome Institute"/>
            <person name="Haridas S."/>
            <person name="Kjaerbolling I."/>
            <person name="Vesth T.C."/>
            <person name="Frisvad J.C."/>
            <person name="Nybo J.L."/>
            <person name="Theobald S."/>
            <person name="Kuo A."/>
            <person name="Bowyer P."/>
            <person name="Matsuda Y."/>
            <person name="Mondo S."/>
            <person name="Lyhne E.K."/>
            <person name="Kogle M.E."/>
            <person name="Clum A."/>
            <person name="Lipzen A."/>
            <person name="Salamov A."/>
            <person name="Ngan C.Y."/>
            <person name="Daum C."/>
            <person name="Chiniquy J."/>
            <person name="Barry K."/>
            <person name="LaButti K."/>
            <person name="Simmons B.A."/>
            <person name="Magnuson J.K."/>
            <person name="Mortensen U.H."/>
            <person name="Larsen T.O."/>
            <person name="Grigoriev I.V."/>
            <person name="Baker S.E."/>
            <person name="Andersen M.R."/>
            <person name="Nordberg H.P."/>
            <person name="Cantor M.N."/>
            <person name="Hua S.X."/>
        </authorList>
    </citation>
    <scope>NUCLEOTIDE SEQUENCE [LARGE SCALE GENOMIC DNA]</scope>
    <source>
        <strain evidence="4 5">CBS 102.13</strain>
    </source>
</reference>
<sequence>MTISILVTGATGKQGGGVVNALLAEDSTTDVEILAVTRNPDSASAQKLAAKSPKIKLVKGDLDEPNALLETAKEVSSTGAVWGVFSVQPSAAEGANLENEVTQGKGLIDASITHNVTHFVFSSIDRGGETASAENATNVPHFITKHRIEQYLFERTSSLGVNMSWTVLRTVFFFDNLVPNFFGKVCATAWDAYLQGRPLQAIAVSDIGVFAAKAFLQYHDPRFRNQCLSLAGDELTYEGMQAVFQEKTGAPMPTTYSLFMYFVMWMVGDLRTMFIWFYEHGFKIDFAKLRTIHPGLKDLGTWLEEESEFVTRK</sequence>
<name>A0A2I2FJ86_ASPCN</name>
<evidence type="ECO:0000256" key="2">
    <source>
        <dbReference type="ARBA" id="ARBA00022857"/>
    </source>
</evidence>